<dbReference type="InterPro" id="IPR042106">
    <property type="entry name" value="Nuo/plastoQ_OxRdtase_6_NuoJ"/>
</dbReference>
<dbReference type="Proteomes" id="UP000295371">
    <property type="component" value="Unassembled WGS sequence"/>
</dbReference>
<reference evidence="3 4" key="1">
    <citation type="submission" date="2019-03" db="EMBL/GenBank/DDBJ databases">
        <title>Genomic Encyclopedia of Archaeal and Bacterial Type Strains, Phase II (KMG-II): from individual species to whole genera.</title>
        <authorList>
            <person name="Goeker M."/>
        </authorList>
    </citation>
    <scope>NUCLEOTIDE SEQUENCE [LARGE SCALE GENOMIC DNA]</scope>
    <source>
        <strain evidence="3 4">DSM 24323</strain>
    </source>
</reference>
<dbReference type="EC" id="7.1.1.-" evidence="1"/>
<evidence type="ECO:0000313" key="4">
    <source>
        <dbReference type="Proteomes" id="UP000295371"/>
    </source>
</evidence>
<dbReference type="EMBL" id="SOAW01000001">
    <property type="protein sequence ID" value="TDT34444.1"/>
    <property type="molecule type" value="Genomic_DNA"/>
</dbReference>
<comment type="function">
    <text evidence="1">NDH-1 shuttles electrons from NADH, via FMN and iron-sulfur (Fe-S) centers, to quinones in the respiratory chain. Couples the redox reaction to proton translocation (for every two electrons transferred, four hydrogen ions are translocated across the cytoplasmic membrane), and thus conserves the redox energy in a proton gradient.</text>
</comment>
<accession>A0A4R7JAR8</accession>
<feature type="transmembrane region" description="Helical" evidence="1">
    <location>
        <begin position="139"/>
        <end position="169"/>
    </location>
</feature>
<dbReference type="OrthoDB" id="13239at2"/>
<dbReference type="InterPro" id="IPR001457">
    <property type="entry name" value="NADH_UbQ/plastoQ_OxRdtase_su6"/>
</dbReference>
<evidence type="ECO:0000313" key="3">
    <source>
        <dbReference type="EMBL" id="TDT34444.1"/>
    </source>
</evidence>
<keyword evidence="1" id="KW-0472">Membrane</keyword>
<dbReference type="PANTHER" id="PTHR33269">
    <property type="entry name" value="NADH-UBIQUINONE OXIDOREDUCTASE CHAIN 6"/>
    <property type="match status" value="1"/>
</dbReference>
<feature type="region of interest" description="Disordered" evidence="2">
    <location>
        <begin position="255"/>
        <end position="326"/>
    </location>
</feature>
<dbReference type="GO" id="GO:0048038">
    <property type="term" value="F:quinone binding"/>
    <property type="evidence" value="ECO:0007669"/>
    <property type="project" value="UniProtKB-UniRule"/>
</dbReference>
<dbReference type="Gene3D" id="1.20.120.1200">
    <property type="entry name" value="NADH-ubiquinone/plastoquinone oxidoreductase chain 6, subunit NuoJ"/>
    <property type="match status" value="1"/>
</dbReference>
<keyword evidence="4" id="KW-1185">Reference proteome</keyword>
<gene>
    <name evidence="3" type="ORF">CLV29_2110</name>
</gene>
<feature type="transmembrane region" description="Helical" evidence="1">
    <location>
        <begin position="36"/>
        <end position="53"/>
    </location>
</feature>
<keyword evidence="1" id="KW-0874">Quinone</keyword>
<comment type="similarity">
    <text evidence="1">Belongs to the complex I subunit 6 family.</text>
</comment>
<evidence type="ECO:0000256" key="2">
    <source>
        <dbReference type="SAM" id="MobiDB-lite"/>
    </source>
</evidence>
<dbReference type="RefSeq" id="WP_133754813.1">
    <property type="nucleotide sequence ID" value="NZ_CP171129.1"/>
</dbReference>
<evidence type="ECO:0000256" key="1">
    <source>
        <dbReference type="RuleBase" id="RU004429"/>
    </source>
</evidence>
<dbReference type="PANTHER" id="PTHR33269:SF19">
    <property type="entry name" value="NADH-QUINONE OXIDOREDUCTASE SUBUNIT J"/>
    <property type="match status" value="1"/>
</dbReference>
<proteinExistence type="inferred from homology"/>
<keyword evidence="1" id="KW-1133">Transmembrane helix</keyword>
<sequence length="326" mass="33324">MSVLATGQAAAFWLLAPVMVLAAIVMIMTRKPVHSALCLATVMLCLAVQYAALDAPFLFAVQIIVYTGAILMLFVFVVMLVGVDSRDSLVEVLQGQRVLAGLAGAAVLALLVGAVGSAFTTDPVGLNQVDSAGGTNVTALAGLIFGRYVMIFQAAGALLLTATVAALILAHRERLRTPPDQAARMRGRMQRYAETGEHPGPLPTPGYYARRTAVDVPALLPDGSPAPNSVSQTLRARGQVLDPRQVAAPTARVIAALDDPQSRGTDLAVGNDHTDGLSGALPPAPAPTATSAGGAPEPADPDADTDPGTGTGPATDKTPERPGGGA</sequence>
<dbReference type="GO" id="GO:0008137">
    <property type="term" value="F:NADH dehydrogenase (ubiquinone) activity"/>
    <property type="evidence" value="ECO:0007669"/>
    <property type="project" value="UniProtKB-UniRule"/>
</dbReference>
<organism evidence="3 4">
    <name type="scientific">Naumannella halotolerans</name>
    <dbReference type="NCBI Taxonomy" id="993414"/>
    <lineage>
        <taxon>Bacteria</taxon>
        <taxon>Bacillati</taxon>
        <taxon>Actinomycetota</taxon>
        <taxon>Actinomycetes</taxon>
        <taxon>Propionibacteriales</taxon>
        <taxon>Propionibacteriaceae</taxon>
        <taxon>Naumannella</taxon>
    </lineage>
</organism>
<dbReference type="Pfam" id="PF00499">
    <property type="entry name" value="Oxidored_q3"/>
    <property type="match status" value="1"/>
</dbReference>
<feature type="transmembrane region" description="Helical" evidence="1">
    <location>
        <begin position="98"/>
        <end position="119"/>
    </location>
</feature>
<keyword evidence="1" id="KW-0520">NAD</keyword>
<dbReference type="NCBIfam" id="NF005165">
    <property type="entry name" value="PRK06638.1-5"/>
    <property type="match status" value="1"/>
</dbReference>
<name>A0A4R7JAR8_9ACTN</name>
<dbReference type="GO" id="GO:0005886">
    <property type="term" value="C:plasma membrane"/>
    <property type="evidence" value="ECO:0007669"/>
    <property type="project" value="UniProtKB-SubCell"/>
</dbReference>
<feature type="transmembrane region" description="Helical" evidence="1">
    <location>
        <begin position="12"/>
        <end position="29"/>
    </location>
</feature>
<dbReference type="AlphaFoldDB" id="A0A4R7JAR8"/>
<keyword evidence="1" id="KW-1003">Cell membrane</keyword>
<feature type="compositionally biased region" description="Low complexity" evidence="2">
    <location>
        <begin position="276"/>
        <end position="297"/>
    </location>
</feature>
<protein>
    <recommendedName>
        <fullName evidence="1">NADH-quinone oxidoreductase subunit J</fullName>
        <ecNumber evidence="1">7.1.1.-</ecNumber>
    </recommendedName>
</protein>
<feature type="compositionally biased region" description="Low complexity" evidence="2">
    <location>
        <begin position="306"/>
        <end position="316"/>
    </location>
</feature>
<comment type="caution">
    <text evidence="3">The sequence shown here is derived from an EMBL/GenBank/DDBJ whole genome shotgun (WGS) entry which is preliminary data.</text>
</comment>
<comment type="catalytic activity">
    <reaction evidence="1">
        <text>a quinone + NADH + 5 H(+)(in) = a quinol + NAD(+) + 4 H(+)(out)</text>
        <dbReference type="Rhea" id="RHEA:57888"/>
        <dbReference type="ChEBI" id="CHEBI:15378"/>
        <dbReference type="ChEBI" id="CHEBI:24646"/>
        <dbReference type="ChEBI" id="CHEBI:57540"/>
        <dbReference type="ChEBI" id="CHEBI:57945"/>
        <dbReference type="ChEBI" id="CHEBI:132124"/>
    </reaction>
</comment>
<keyword evidence="1" id="KW-0812">Transmembrane</keyword>
<comment type="subcellular location">
    <subcellularLocation>
        <location evidence="1">Cell membrane</location>
        <topology evidence="1">Multi-pass membrane protein</topology>
    </subcellularLocation>
</comment>
<feature type="transmembrane region" description="Helical" evidence="1">
    <location>
        <begin position="59"/>
        <end position="83"/>
    </location>
</feature>